<feature type="transmembrane region" description="Helical" evidence="6">
    <location>
        <begin position="70"/>
        <end position="90"/>
    </location>
</feature>
<dbReference type="InterPro" id="IPR039305">
    <property type="entry name" value="PILS2/6"/>
</dbReference>
<feature type="transmembrane region" description="Helical" evidence="6">
    <location>
        <begin position="365"/>
        <end position="388"/>
    </location>
</feature>
<feature type="transmembrane region" description="Helical" evidence="6">
    <location>
        <begin position="400"/>
        <end position="421"/>
    </location>
</feature>
<accession>A0ABD3GWJ0</accession>
<evidence type="ECO:0000313" key="7">
    <source>
        <dbReference type="EMBL" id="KAL3683318.1"/>
    </source>
</evidence>
<keyword evidence="8" id="KW-1185">Reference proteome</keyword>
<feature type="transmembrane region" description="Helical" evidence="6">
    <location>
        <begin position="29"/>
        <end position="50"/>
    </location>
</feature>
<feature type="transmembrane region" description="Helical" evidence="6">
    <location>
        <begin position="433"/>
        <end position="454"/>
    </location>
</feature>
<evidence type="ECO:0000256" key="5">
    <source>
        <dbReference type="ARBA" id="ARBA00023294"/>
    </source>
</evidence>
<feature type="transmembrane region" description="Helical" evidence="6">
    <location>
        <begin position="333"/>
        <end position="353"/>
    </location>
</feature>
<keyword evidence="4 6" id="KW-0472">Membrane</keyword>
<dbReference type="Pfam" id="PF03547">
    <property type="entry name" value="Mem_trans"/>
    <property type="match status" value="2"/>
</dbReference>
<dbReference type="Proteomes" id="UP001633002">
    <property type="component" value="Unassembled WGS sequence"/>
</dbReference>
<dbReference type="PANTHER" id="PTHR31419">
    <property type="entry name" value="PROTEIN PIN-LIKES 2"/>
    <property type="match status" value="1"/>
</dbReference>
<dbReference type="AlphaFoldDB" id="A0ABD3GWJ0"/>
<reference evidence="7 8" key="1">
    <citation type="submission" date="2024-09" db="EMBL/GenBank/DDBJ databases">
        <title>Chromosome-scale assembly of Riccia sorocarpa.</title>
        <authorList>
            <person name="Paukszto L."/>
        </authorList>
    </citation>
    <scope>NUCLEOTIDE SEQUENCE [LARGE SCALE GENOMIC DNA]</scope>
    <source>
        <strain evidence="7">LP-2024</strain>
        <tissue evidence="7">Aerial parts of the thallus</tissue>
    </source>
</reference>
<evidence type="ECO:0000256" key="1">
    <source>
        <dbReference type="ARBA" id="ARBA00004141"/>
    </source>
</evidence>
<protein>
    <recommendedName>
        <fullName evidence="9">PIN-like protein</fullName>
    </recommendedName>
</protein>
<gene>
    <name evidence="7" type="ORF">R1sor_001340</name>
</gene>
<evidence type="ECO:0000313" key="8">
    <source>
        <dbReference type="Proteomes" id="UP001633002"/>
    </source>
</evidence>
<organism evidence="7 8">
    <name type="scientific">Riccia sorocarpa</name>
    <dbReference type="NCBI Taxonomy" id="122646"/>
    <lineage>
        <taxon>Eukaryota</taxon>
        <taxon>Viridiplantae</taxon>
        <taxon>Streptophyta</taxon>
        <taxon>Embryophyta</taxon>
        <taxon>Marchantiophyta</taxon>
        <taxon>Marchantiopsida</taxon>
        <taxon>Marchantiidae</taxon>
        <taxon>Marchantiales</taxon>
        <taxon>Ricciaceae</taxon>
        <taxon>Riccia</taxon>
    </lineage>
</organism>
<keyword evidence="5" id="KW-0927">Auxin signaling pathway</keyword>
<proteinExistence type="predicted"/>
<comment type="subcellular location">
    <subcellularLocation>
        <location evidence="1">Membrane</location>
        <topology evidence="1">Multi-pass membrane protein</topology>
    </subcellularLocation>
</comment>
<dbReference type="EMBL" id="JBJQOH010000006">
    <property type="protein sequence ID" value="KAL3683318.1"/>
    <property type="molecule type" value="Genomic_DNA"/>
</dbReference>
<comment type="caution">
    <text evidence="7">The sequence shown here is derived from an EMBL/GenBank/DDBJ whole genome shotgun (WGS) entry which is preliminary data.</text>
</comment>
<sequence length="460" mass="50515">MAINGTMSLEKGIHFMMQVETTFERESDVITNVVVVPVLKVLTMGALGAILSHPKIHMIKPMTTQLLSKLVFALFLPCLIFSELGAAVTLENMMSWWFIPVNVILSTVIGCLVGVVVAVICRPPPRFYRFVIVMTGIGVAYIAFSTWIAVIIVYTFVYHMLEPPEYVYEEVPALLGEDYEVDEDTQAEIQLVADFESNTDVLDSETKAVDAEEGKMRPSVLEAEWPGLQNVSEQNDHFRKPVLGRFFRGESMTSQASLLSDDDDVPGKAACMKEPRMVKRLRRVAQRTPLEHILQPPTIASLLAIAVGLFPHSKGVIFGADAPLEFVDDTFDILALAMVPCCMLVLGGSLSGGPGKSKSELGLKTTIGICVARLLVIPLIGIGVVQGAEYLGYFPAGDQMFKFVLFLHYTMPTAILCGAMASLRGYGESEAAALMFWQHILAAFSITLYIAIYLNLLSYI</sequence>
<name>A0ABD3GWJ0_9MARC</name>
<evidence type="ECO:0000256" key="3">
    <source>
        <dbReference type="ARBA" id="ARBA00022989"/>
    </source>
</evidence>
<feature type="transmembrane region" description="Helical" evidence="6">
    <location>
        <begin position="127"/>
        <end position="157"/>
    </location>
</feature>
<dbReference type="GO" id="GO:0009734">
    <property type="term" value="P:auxin-activated signaling pathway"/>
    <property type="evidence" value="ECO:0007669"/>
    <property type="project" value="UniProtKB-KW"/>
</dbReference>
<dbReference type="PANTHER" id="PTHR31419:SF2">
    <property type="entry name" value="PROTEIN PIN-LIKES 2"/>
    <property type="match status" value="1"/>
</dbReference>
<dbReference type="InterPro" id="IPR004776">
    <property type="entry name" value="Mem_transp_PIN-like"/>
</dbReference>
<evidence type="ECO:0008006" key="9">
    <source>
        <dbReference type="Google" id="ProtNLM"/>
    </source>
</evidence>
<feature type="transmembrane region" description="Helical" evidence="6">
    <location>
        <begin position="96"/>
        <end position="120"/>
    </location>
</feature>
<keyword evidence="2 6" id="KW-0812">Transmembrane</keyword>
<dbReference type="GO" id="GO:0016020">
    <property type="term" value="C:membrane"/>
    <property type="evidence" value="ECO:0007669"/>
    <property type="project" value="UniProtKB-SubCell"/>
</dbReference>
<evidence type="ECO:0000256" key="6">
    <source>
        <dbReference type="SAM" id="Phobius"/>
    </source>
</evidence>
<keyword evidence="3 6" id="KW-1133">Transmembrane helix</keyword>
<evidence type="ECO:0000256" key="4">
    <source>
        <dbReference type="ARBA" id="ARBA00023136"/>
    </source>
</evidence>
<evidence type="ECO:0000256" key="2">
    <source>
        <dbReference type="ARBA" id="ARBA00022692"/>
    </source>
</evidence>